<protein>
    <submittedName>
        <fullName evidence="4">Transcriptional regulator, MerR family</fullName>
    </submittedName>
</protein>
<dbReference type="GO" id="GO:0003700">
    <property type="term" value="F:DNA-binding transcription factor activity"/>
    <property type="evidence" value="ECO:0007669"/>
    <property type="project" value="InterPro"/>
</dbReference>
<keyword evidence="1" id="KW-0238">DNA-binding</keyword>
<feature type="compositionally biased region" description="Low complexity" evidence="2">
    <location>
        <begin position="85"/>
        <end position="104"/>
    </location>
</feature>
<reference evidence="4 5" key="1">
    <citation type="submission" date="2018-05" db="EMBL/GenBank/DDBJ databases">
        <title>A metagenomic window into the 2 km-deep terrestrial subsurface aquifer revealed taxonomically and functionally diverse microbial community comprising novel uncultured bacterial lineages.</title>
        <authorList>
            <person name="Kadnikov V.V."/>
            <person name="Mardanov A.V."/>
            <person name="Beletsky A.V."/>
            <person name="Banks D."/>
            <person name="Pimenov N.V."/>
            <person name="Frank Y.A."/>
            <person name="Karnachuk O.V."/>
            <person name="Ravin N.V."/>
        </authorList>
    </citation>
    <scope>NUCLEOTIDE SEQUENCE [LARGE SCALE GENOMIC DNA]</scope>
    <source>
        <strain evidence="4">BY</strain>
    </source>
</reference>
<evidence type="ECO:0000256" key="1">
    <source>
        <dbReference type="ARBA" id="ARBA00023125"/>
    </source>
</evidence>
<dbReference type="GO" id="GO:0003677">
    <property type="term" value="F:DNA binding"/>
    <property type="evidence" value="ECO:0007669"/>
    <property type="project" value="UniProtKB-KW"/>
</dbReference>
<dbReference type="EMBL" id="CP030759">
    <property type="protein sequence ID" value="AXA37190.1"/>
    <property type="molecule type" value="Genomic_DNA"/>
</dbReference>
<name>A0A2Z4Y7J3_SUMC1</name>
<dbReference type="InterPro" id="IPR009061">
    <property type="entry name" value="DNA-bd_dom_put_sf"/>
</dbReference>
<organism evidence="4 5">
    <name type="scientific">Sumerlaea chitinivorans</name>
    <dbReference type="NCBI Taxonomy" id="2250252"/>
    <lineage>
        <taxon>Bacteria</taxon>
        <taxon>Candidatus Sumerlaeota</taxon>
        <taxon>Candidatus Sumerlaeia</taxon>
        <taxon>Candidatus Sumerlaeales</taxon>
        <taxon>Candidatus Sumerlaeaceae</taxon>
        <taxon>Candidatus Sumerlaea</taxon>
    </lineage>
</organism>
<gene>
    <name evidence="4" type="ORF">BRCON_2420</name>
</gene>
<evidence type="ECO:0000313" key="5">
    <source>
        <dbReference type="Proteomes" id="UP000262583"/>
    </source>
</evidence>
<dbReference type="InterPro" id="IPR047057">
    <property type="entry name" value="MerR_fam"/>
</dbReference>
<dbReference type="PANTHER" id="PTHR30204:SF15">
    <property type="entry name" value="BLL5018 PROTEIN"/>
    <property type="match status" value="1"/>
</dbReference>
<feature type="compositionally biased region" description="Basic and acidic residues" evidence="2">
    <location>
        <begin position="115"/>
        <end position="124"/>
    </location>
</feature>
<feature type="domain" description="HTH merR-type" evidence="3">
    <location>
        <begin position="12"/>
        <end position="82"/>
    </location>
</feature>
<dbReference type="Pfam" id="PF13411">
    <property type="entry name" value="MerR_1"/>
    <property type="match status" value="1"/>
</dbReference>
<proteinExistence type="predicted"/>
<evidence type="ECO:0000256" key="2">
    <source>
        <dbReference type="SAM" id="MobiDB-lite"/>
    </source>
</evidence>
<dbReference type="CDD" id="cd04765">
    <property type="entry name" value="HTH_MlrA-like_sg2"/>
    <property type="match status" value="1"/>
</dbReference>
<dbReference type="AlphaFoldDB" id="A0A2Z4Y7J3"/>
<accession>A0A2Z4Y7J3</accession>
<dbReference type="SUPFAM" id="SSF46955">
    <property type="entry name" value="Putative DNA-binding domain"/>
    <property type="match status" value="1"/>
</dbReference>
<dbReference type="Proteomes" id="UP000262583">
    <property type="component" value="Chromosome"/>
</dbReference>
<dbReference type="PROSITE" id="PS50937">
    <property type="entry name" value="HTH_MERR_2"/>
    <property type="match status" value="1"/>
</dbReference>
<evidence type="ECO:0000313" key="4">
    <source>
        <dbReference type="EMBL" id="AXA37190.1"/>
    </source>
</evidence>
<dbReference type="Gene3D" id="1.10.1660.10">
    <property type="match status" value="1"/>
</dbReference>
<dbReference type="SMART" id="SM00422">
    <property type="entry name" value="HTH_MERR"/>
    <property type="match status" value="1"/>
</dbReference>
<evidence type="ECO:0000259" key="3">
    <source>
        <dbReference type="PROSITE" id="PS50937"/>
    </source>
</evidence>
<dbReference type="InterPro" id="IPR000551">
    <property type="entry name" value="MerR-type_HTH_dom"/>
</dbReference>
<feature type="region of interest" description="Disordered" evidence="2">
    <location>
        <begin position="85"/>
        <end position="124"/>
    </location>
</feature>
<sequence>MSEDVKIPDKLFYRINEVAAITGLKPYVLRYWETEFPMLSPEKDENEQRRYRKSDIELILQIKKLLYEEGYTIAGARKRLKQLRSASAGENELANEAAAAEAGAPHANPSPSTPEGKRVGSMDPARVREINAALADLRSDLAELYRILGQ</sequence>
<dbReference type="PANTHER" id="PTHR30204">
    <property type="entry name" value="REDOX-CYCLING DRUG-SENSING TRANSCRIPTIONAL ACTIVATOR SOXR"/>
    <property type="match status" value="1"/>
</dbReference>
<dbReference type="KEGG" id="schv:BRCON_2420"/>